<feature type="active site" evidence="3">
    <location>
        <position position="187"/>
    </location>
</feature>
<dbReference type="Gene3D" id="2.10.109.10">
    <property type="entry name" value="Umud Fragment, subunit A"/>
    <property type="match status" value="2"/>
</dbReference>
<keyword evidence="4" id="KW-0472">Membrane</keyword>
<evidence type="ECO:0000259" key="5">
    <source>
        <dbReference type="Pfam" id="PF10502"/>
    </source>
</evidence>
<dbReference type="CDD" id="cd06530">
    <property type="entry name" value="S26_SPase_I"/>
    <property type="match status" value="1"/>
</dbReference>
<keyword evidence="4" id="KW-1133">Transmembrane helix</keyword>
<dbReference type="AlphaFoldDB" id="A0A7W8G8D6"/>
<dbReference type="InterPro" id="IPR019533">
    <property type="entry name" value="Peptidase_S26"/>
</dbReference>
<organism evidence="6 7">
    <name type="scientific">Treponema ruminis</name>
    <dbReference type="NCBI Taxonomy" id="744515"/>
    <lineage>
        <taxon>Bacteria</taxon>
        <taxon>Pseudomonadati</taxon>
        <taxon>Spirochaetota</taxon>
        <taxon>Spirochaetia</taxon>
        <taxon>Spirochaetales</taxon>
        <taxon>Treponemataceae</taxon>
        <taxon>Treponema</taxon>
    </lineage>
</organism>
<evidence type="ECO:0000256" key="1">
    <source>
        <dbReference type="ARBA" id="ARBA00009370"/>
    </source>
</evidence>
<evidence type="ECO:0000313" key="7">
    <source>
        <dbReference type="Proteomes" id="UP000518887"/>
    </source>
</evidence>
<comment type="caution">
    <text evidence="6">The sequence shown here is derived from an EMBL/GenBank/DDBJ whole genome shotgun (WGS) entry which is preliminary data.</text>
</comment>
<comment type="catalytic activity">
    <reaction evidence="4">
        <text>Cleavage of hydrophobic, N-terminal signal or leader sequences from secreted and periplasmic proteins.</text>
        <dbReference type="EC" id="3.4.21.89"/>
    </reaction>
</comment>
<keyword evidence="7" id="KW-1185">Reference proteome</keyword>
<proteinExistence type="inferred from homology"/>
<feature type="domain" description="Peptidase S26" evidence="5">
    <location>
        <begin position="157"/>
        <end position="301"/>
    </location>
</feature>
<protein>
    <recommendedName>
        <fullName evidence="2 4">Signal peptidase I</fullName>
        <ecNumber evidence="4">3.4.21.89</ecNumber>
    </recommendedName>
</protein>
<feature type="transmembrane region" description="Helical" evidence="4">
    <location>
        <begin position="93"/>
        <end position="117"/>
    </location>
</feature>
<dbReference type="GO" id="GO:0006465">
    <property type="term" value="P:signal peptide processing"/>
    <property type="evidence" value="ECO:0007669"/>
    <property type="project" value="InterPro"/>
</dbReference>
<name>A0A7W8G8D6_9SPIR</name>
<dbReference type="GO" id="GO:0004252">
    <property type="term" value="F:serine-type endopeptidase activity"/>
    <property type="evidence" value="ECO:0007669"/>
    <property type="project" value="InterPro"/>
</dbReference>
<accession>A0A7W8G8D6</accession>
<feature type="transmembrane region" description="Helical" evidence="4">
    <location>
        <begin position="156"/>
        <end position="181"/>
    </location>
</feature>
<feature type="transmembrane region" description="Helical" evidence="4">
    <location>
        <begin position="31"/>
        <end position="49"/>
    </location>
</feature>
<dbReference type="PRINTS" id="PR00727">
    <property type="entry name" value="LEADERPTASE"/>
</dbReference>
<dbReference type="GO" id="GO:0009003">
    <property type="term" value="F:signal peptidase activity"/>
    <property type="evidence" value="ECO:0007669"/>
    <property type="project" value="UniProtKB-EC"/>
</dbReference>
<evidence type="ECO:0000256" key="2">
    <source>
        <dbReference type="ARBA" id="ARBA00019232"/>
    </source>
</evidence>
<dbReference type="SUPFAM" id="SSF51306">
    <property type="entry name" value="LexA/Signal peptidase"/>
    <property type="match status" value="2"/>
</dbReference>
<comment type="caution">
    <text evidence="4">Lacks conserved residue(s) required for the propagation of feature annotation.</text>
</comment>
<keyword evidence="4" id="KW-0812">Transmembrane</keyword>
<dbReference type="RefSeq" id="WP_184658073.1">
    <property type="nucleotide sequence ID" value="NZ_CP031518.1"/>
</dbReference>
<comment type="subcellular location">
    <subcellularLocation>
        <location evidence="4">Membrane</location>
        <topology evidence="4">Single-pass type II membrane protein</topology>
    </subcellularLocation>
</comment>
<feature type="domain" description="Peptidase S26" evidence="5">
    <location>
        <begin position="453"/>
        <end position="574"/>
    </location>
</feature>
<dbReference type="GO" id="GO:0016020">
    <property type="term" value="C:membrane"/>
    <property type="evidence" value="ECO:0007669"/>
    <property type="project" value="UniProtKB-SubCell"/>
</dbReference>
<feature type="active site" evidence="3">
    <location>
        <position position="276"/>
    </location>
</feature>
<dbReference type="Proteomes" id="UP000518887">
    <property type="component" value="Unassembled WGS sequence"/>
</dbReference>
<gene>
    <name evidence="6" type="ORF">HNP76_000971</name>
</gene>
<dbReference type="EC" id="3.4.21.89" evidence="4"/>
<keyword evidence="4 6" id="KW-0378">Hydrolase</keyword>
<evidence type="ECO:0000256" key="3">
    <source>
        <dbReference type="PIRSR" id="PIRSR600223-1"/>
    </source>
</evidence>
<sequence length="587" mass="67154">MNTKRLSLLAIFCAGVSALFSLTLISFNADISLIALPLSLLFTAALAFFSIKKLFLDDNLAFIAVFRELLQYLPYVLLVAFVFRRAGDKGTPFALDLISVFLWILASAVALVILHFLNPKYISKVDKSWANFLEEQKAERKNPKNRSLVKSTLREILSWVDALVQAVFMVLLLNIFIVQLYEIPSESMVPEFLIKDRVVVFKTLSGPKFPLSDVGLPYIKKYNRGDIVVFRNPHYSNDRKSEVRTFLSQLVYMCTLTKVNLNVDESGNQKADPLVKRVCGVEGEQLMMQDGILYARTKDSPEFKPVDSDSTWATWNLNAVKPSLKNEIRDFPLSDSDYAQMLETEEARRNLNIEETRAECKKLAENFASNYKKLTTSKKGTISFNEEQLNVYSLFINSNYLAATLLTTENGADWFNSFMTDWCDKNPDFAGDLYAEANYRLNLMIKVLAGKIVVRNSDLYLSGLSDEDFMNDSLRNSYMTEAQKLFTYCMLLDQRNMPVFPSNADDGSPRYIPKNCYFMMGDNRFNSLDMRHSYERWNTKLSPADNYSVTYTTDMQPQFVNRSRMLGTTSYRFWPLSRAGRPGHTGK</sequence>
<dbReference type="InterPro" id="IPR036286">
    <property type="entry name" value="LexA/Signal_pep-like_sf"/>
</dbReference>
<dbReference type="PANTHER" id="PTHR43390">
    <property type="entry name" value="SIGNAL PEPTIDASE I"/>
    <property type="match status" value="1"/>
</dbReference>
<dbReference type="NCBIfam" id="TIGR02227">
    <property type="entry name" value="sigpep_I_bact"/>
    <property type="match status" value="1"/>
</dbReference>
<dbReference type="EMBL" id="JACHFQ010000003">
    <property type="protein sequence ID" value="MBB5225614.1"/>
    <property type="molecule type" value="Genomic_DNA"/>
</dbReference>
<reference evidence="6 7" key="1">
    <citation type="submission" date="2020-08" db="EMBL/GenBank/DDBJ databases">
        <title>Genomic Encyclopedia of Type Strains, Phase IV (KMG-IV): sequencing the most valuable type-strain genomes for metagenomic binning, comparative biology and taxonomic classification.</title>
        <authorList>
            <person name="Goeker M."/>
        </authorList>
    </citation>
    <scope>NUCLEOTIDE SEQUENCE [LARGE SCALE GENOMIC DNA]</scope>
    <source>
        <strain evidence="6 7">DSM 103462</strain>
    </source>
</reference>
<comment type="similarity">
    <text evidence="1 4">Belongs to the peptidase S26 family.</text>
</comment>
<evidence type="ECO:0000313" key="6">
    <source>
        <dbReference type="EMBL" id="MBB5225614.1"/>
    </source>
</evidence>
<dbReference type="PANTHER" id="PTHR43390:SF1">
    <property type="entry name" value="CHLOROPLAST PROCESSING PEPTIDASE"/>
    <property type="match status" value="1"/>
</dbReference>
<evidence type="ECO:0000256" key="4">
    <source>
        <dbReference type="RuleBase" id="RU362042"/>
    </source>
</evidence>
<dbReference type="InterPro" id="IPR000223">
    <property type="entry name" value="Pept_S26A_signal_pept_1"/>
</dbReference>
<dbReference type="Pfam" id="PF10502">
    <property type="entry name" value="Peptidase_S26"/>
    <property type="match status" value="2"/>
</dbReference>
<feature type="transmembrane region" description="Helical" evidence="4">
    <location>
        <begin position="69"/>
        <end position="87"/>
    </location>
</feature>
<keyword evidence="4" id="KW-0645">Protease</keyword>